<evidence type="ECO:0000313" key="2">
    <source>
        <dbReference type="Proteomes" id="UP000031599"/>
    </source>
</evidence>
<proteinExistence type="predicted"/>
<sequence>MPAKYNAEPQHASRVEALLHSRGVEHVRARKHGATVVVESGPEDDPVKYFRLRRDGVHLWCLDMNVRGGRWERTPFRDNIDVLVATVVENFPWVLADIA</sequence>
<accession>A0A0C2DCV5</accession>
<protein>
    <submittedName>
        <fullName evidence="1">Uncharacterized protein</fullName>
    </submittedName>
</protein>
<evidence type="ECO:0000313" key="1">
    <source>
        <dbReference type="EMBL" id="KIG17557.1"/>
    </source>
</evidence>
<name>A0A0C2DCV5_9BACT</name>
<organism evidence="1 2">
    <name type="scientific">Enhygromyxa salina</name>
    <dbReference type="NCBI Taxonomy" id="215803"/>
    <lineage>
        <taxon>Bacteria</taxon>
        <taxon>Pseudomonadati</taxon>
        <taxon>Myxococcota</taxon>
        <taxon>Polyangia</taxon>
        <taxon>Nannocystales</taxon>
        <taxon>Nannocystaceae</taxon>
        <taxon>Enhygromyxa</taxon>
    </lineage>
</organism>
<comment type="caution">
    <text evidence="1">The sequence shown here is derived from an EMBL/GenBank/DDBJ whole genome shotgun (WGS) entry which is preliminary data.</text>
</comment>
<dbReference type="EMBL" id="JMCC02000023">
    <property type="protein sequence ID" value="KIG17557.1"/>
    <property type="molecule type" value="Genomic_DNA"/>
</dbReference>
<dbReference type="RefSeq" id="WP_052548336.1">
    <property type="nucleotide sequence ID" value="NZ_JMCC02000023.1"/>
</dbReference>
<dbReference type="AlphaFoldDB" id="A0A0C2DCV5"/>
<dbReference type="Proteomes" id="UP000031599">
    <property type="component" value="Unassembled WGS sequence"/>
</dbReference>
<gene>
    <name evidence="1" type="ORF">DB30_03258</name>
</gene>
<reference evidence="1 2" key="1">
    <citation type="submission" date="2014-12" db="EMBL/GenBank/DDBJ databases">
        <title>Genome assembly of Enhygromyxa salina DSM 15201.</title>
        <authorList>
            <person name="Sharma G."/>
            <person name="Subramanian S."/>
        </authorList>
    </citation>
    <scope>NUCLEOTIDE SEQUENCE [LARGE SCALE GENOMIC DNA]</scope>
    <source>
        <strain evidence="1 2">DSM 15201</strain>
    </source>
</reference>